<evidence type="ECO:0000313" key="2">
    <source>
        <dbReference type="EMBL" id="EFM09040.1"/>
    </source>
</evidence>
<dbReference type="InterPro" id="IPR001119">
    <property type="entry name" value="SLH_dom"/>
</dbReference>
<gene>
    <name evidence="2" type="ORF">PaecuDRAFT_4043</name>
</gene>
<protein>
    <submittedName>
        <fullName evidence="2">S-layer domain protein</fullName>
    </submittedName>
</protein>
<evidence type="ECO:0000259" key="1">
    <source>
        <dbReference type="PROSITE" id="PS51272"/>
    </source>
</evidence>
<dbReference type="PROSITE" id="PS51272">
    <property type="entry name" value="SLH"/>
    <property type="match status" value="1"/>
</dbReference>
<proteinExistence type="predicted"/>
<evidence type="ECO:0000313" key="3">
    <source>
        <dbReference type="Proteomes" id="UP000005387"/>
    </source>
</evidence>
<dbReference type="eggNOG" id="COG0747">
    <property type="taxonomic scope" value="Bacteria"/>
</dbReference>
<feature type="domain" description="SLH" evidence="1">
    <location>
        <begin position="134"/>
        <end position="197"/>
    </location>
</feature>
<dbReference type="EMBL" id="AEDD01000012">
    <property type="protein sequence ID" value="EFM09040.1"/>
    <property type="molecule type" value="Genomic_DNA"/>
</dbReference>
<accession>E0IEF2</accession>
<keyword evidence="3" id="KW-1185">Reference proteome</keyword>
<dbReference type="Proteomes" id="UP000005387">
    <property type="component" value="Unassembled WGS sequence"/>
</dbReference>
<sequence>MFLHKGFNMIADIIYNKLLLNSGKGVNRQMRETSYSLSELNSQQPKQFRGGEKKVMKKSLSLLVAVTMVVSMFASVASAADKELTTQEKFDALKALNIFSGYPPNGDAGLDKNMTRAQFAKVLGLLNELEENAAASKYVDVPANHWAKGFIGAVTEAKLMNGVGNNKFDPNGNVTVEALAKTLVLTLGLEPVEGAKVEGTSAWAAGYVQAALDAKLIDAVANYKVAAKRALLVEASYEYIQAQNPQVLKVSKASQTGAKKITLEFNKPVTKDIAIEAKYLSTTVAVTKKFADDLKSVVLEANYLPTGDIVVKAGDAEAVTVKVEAEKAAKVSITTESLQKAANQDLGIKKFNQFNEETSVGQAVYTNVYNTTKGKDLKAVLASGKLDLSNDDNAKVDDTIVVSVYTNDGLNDTKSFKVTAASSATKIELSAPAPLKDASRITVEDKGLVLPIKLADQYGKSVTLATYSTEVVNGQFNLSGITFLVGGDGEISTIKVDDKGVVTFTAKKAGNVIISASNLATGAYASTSFKIESKATLKEFKLQNPISQVIANEDVIIPFTAVDTYGNAIAGKDVNLADVTFVKNVDFVGAPYINAKGELVVKFAKEGSVTLQAFVTTPSSMTNSSVSFSVSAAKEYKSIQGLKDVASTFENGAVVTLADKNIQIVDNYGRVSTLDSVTGATYSVVSADPTILTYNNGVLEAKAAGSTKLTVKFNGLEKEIAVTVVKSEDIKSYEIQSVGTVYGNKDNTAAGQYAVEIKLNGKLSDGSAVALVNSAPQFVSSSDESVVARVGNKIFALKAGEATISASLASGKVAEVKVTASDAAPVATSVKFKEAEYKTTVGTPVALDVEVKDQYGVELAKNGFVSSTDKAVTTNGTLTVTGKEKGVAVVTYQTSNGKTATTTVLVN</sequence>
<name>E0IEF2_9BACL</name>
<dbReference type="Pfam" id="PF00395">
    <property type="entry name" value="SLH"/>
    <property type="match status" value="1"/>
</dbReference>
<organism evidence="2 3">
    <name type="scientific">Paenibacillus curdlanolyticus YK9</name>
    <dbReference type="NCBI Taxonomy" id="717606"/>
    <lineage>
        <taxon>Bacteria</taxon>
        <taxon>Bacillati</taxon>
        <taxon>Bacillota</taxon>
        <taxon>Bacilli</taxon>
        <taxon>Bacillales</taxon>
        <taxon>Paenibacillaceae</taxon>
        <taxon>Paenibacillus</taxon>
    </lineage>
</organism>
<dbReference type="AlphaFoldDB" id="E0IEF2"/>
<dbReference type="STRING" id="717606.PaecuDRAFT_4043"/>
<reference evidence="2 3" key="1">
    <citation type="submission" date="2010-07" db="EMBL/GenBank/DDBJ databases">
        <title>The draft genome of Paenibacillus curdlanolyticus YK9.</title>
        <authorList>
            <consortium name="US DOE Joint Genome Institute (JGI-PGF)"/>
            <person name="Lucas S."/>
            <person name="Copeland A."/>
            <person name="Lapidus A."/>
            <person name="Cheng J.-F."/>
            <person name="Bruce D."/>
            <person name="Goodwin L."/>
            <person name="Pitluck S."/>
            <person name="Land M.L."/>
            <person name="Hauser L."/>
            <person name="Chang Y.-J."/>
            <person name="Jeffries C."/>
            <person name="Anderson I.J."/>
            <person name="Johnson E."/>
            <person name="Loganathan U."/>
            <person name="Mulhopadhyay B."/>
            <person name="Kyrpides N."/>
            <person name="Woyke T.J."/>
        </authorList>
    </citation>
    <scope>NUCLEOTIDE SEQUENCE [LARGE SCALE GENOMIC DNA]</scope>
    <source>
        <strain evidence="2 3">YK9</strain>
    </source>
</reference>